<name>A0ABU5IXK1_9BACI</name>
<accession>A0ABU5IXK1</accession>
<proteinExistence type="predicted"/>
<keyword evidence="1" id="KW-0732">Signal</keyword>
<dbReference type="RefSeq" id="WP_322446160.1">
    <property type="nucleotide sequence ID" value="NZ_JAXOFX010000004.1"/>
</dbReference>
<comment type="caution">
    <text evidence="2">The sequence shown here is derived from an EMBL/GenBank/DDBJ whole genome shotgun (WGS) entry which is preliminary data.</text>
</comment>
<protein>
    <submittedName>
        <fullName evidence="2">Uncharacterized protein</fullName>
    </submittedName>
</protein>
<feature type="signal peptide" evidence="1">
    <location>
        <begin position="1"/>
        <end position="18"/>
    </location>
</feature>
<evidence type="ECO:0000313" key="2">
    <source>
        <dbReference type="EMBL" id="MDZ5471870.1"/>
    </source>
</evidence>
<organism evidence="2 3">
    <name type="scientific">Robertmurraya mangrovi</name>
    <dbReference type="NCBI Taxonomy" id="3098077"/>
    <lineage>
        <taxon>Bacteria</taxon>
        <taxon>Bacillati</taxon>
        <taxon>Bacillota</taxon>
        <taxon>Bacilli</taxon>
        <taxon>Bacillales</taxon>
        <taxon>Bacillaceae</taxon>
        <taxon>Robertmurraya</taxon>
    </lineage>
</organism>
<reference evidence="2 3" key="1">
    <citation type="submission" date="2023-11" db="EMBL/GenBank/DDBJ databases">
        <title>Bacillus jintuensis, isolated from a mudflat on the Beibu Gulf coast.</title>
        <authorList>
            <person name="Li M."/>
        </authorList>
    </citation>
    <scope>NUCLEOTIDE SEQUENCE [LARGE SCALE GENOMIC DNA]</scope>
    <source>
        <strain evidence="2 3">31A1R</strain>
    </source>
</reference>
<evidence type="ECO:0000313" key="3">
    <source>
        <dbReference type="Proteomes" id="UP001290455"/>
    </source>
</evidence>
<feature type="chain" id="PRO_5046511850" evidence="1">
    <location>
        <begin position="19"/>
        <end position="378"/>
    </location>
</feature>
<dbReference type="EMBL" id="JAXOFX010000004">
    <property type="protein sequence ID" value="MDZ5471870.1"/>
    <property type="molecule type" value="Genomic_DNA"/>
</dbReference>
<evidence type="ECO:0000256" key="1">
    <source>
        <dbReference type="SAM" id="SignalP"/>
    </source>
</evidence>
<keyword evidence="3" id="KW-1185">Reference proteome</keyword>
<sequence length="378" mass="43360">MKKLVLSLLFMFAVVVSSVVPYGDAASVKKSYKQEWEKELGLGDRYHSNLLLQNKDQSYFVAGRQFHDDGDKGWYAKYSKSGKLVWEKKTNDSDYLFAFHRSSSEVELWSYNRDEINVVSIDKNGKEKKLAKLPQDFTYPDMEQVIKTKDGGYLVVLSMGDQHQYLRLTSKFKKKWSKVYKDKDYSTLNHAIETKDGSFLFTGYQNFKLLLLKIDKNGKRKLIYPSTNKTLAAIEEGKHIKQTSKGEYIIITETRGDRYADRANHFVHLKKDFSLKKSYLSTGINYLIYDVADSKDGGFLITGGMGDFIYDSYFIKVTSTGKKLYENKIVKSDPYYSSTQSNVIETKDGGALVANTVFPNQDAATYGYPRHLLLTKFK</sequence>
<dbReference type="PANTHER" id="PTHR42754">
    <property type="entry name" value="ENDOGLUCANASE"/>
    <property type="match status" value="1"/>
</dbReference>
<dbReference type="Proteomes" id="UP001290455">
    <property type="component" value="Unassembled WGS sequence"/>
</dbReference>
<gene>
    <name evidence="2" type="ORF">SM124_08920</name>
</gene>
<dbReference type="SUPFAM" id="SSF82171">
    <property type="entry name" value="DPP6 N-terminal domain-like"/>
    <property type="match status" value="1"/>
</dbReference>
<dbReference type="PANTHER" id="PTHR42754:SF1">
    <property type="entry name" value="LIPOPROTEIN"/>
    <property type="match status" value="1"/>
</dbReference>